<sequence length="883" mass="98130">MISSANIRSLFSLLPLLIVSVEGRKHYDDSDPETDNSYNDENSEDPTGQANTQNYNDNSDDMINPNQNPDDYLDKGGYNGSSTPDGNNVNSGDSISDNGIKWISPAPGETLPSGQSMTVTWSSNNPIYSPSFSLCSSNPPNSNNDGSDCGNENYPNVKNNGDGTYSAIVTMPVISQSIEKLYLSMNTNENGGNGGQSFNSPVFGVQGDSGIPNAYLASPINPTTISPTITSTPSTLAINDVNSMSGTFTSNAKVSMAAITETGIAGSLSKTKPTSVKSNSGLVSTTLINPTSIVQPFQTTNIGGMQAPLQATLTPYSYSTSSSSYSLPMNTLLPPGSSSSPAVDSNSNRNSNANTNNLMGAGSPADISPTTIPKEFASSGKPHIKAIALPISICGLIFIAALIFCARSKLFRKTGFKDLEKNNNASNLNGNWQDVIKQKMAASNTSANGNGNSKGVEVKERKDFSGGDNFIVPTLGYKGRSQTNLSSKETEERFTEIPKFNYNRSGRGNETGSRHRYKERDDRCLDYNNYRYREREKERERSKKHRSKDKHYRDSTASSSTYHSERTRGNRHSSRDYKYDYDYDYDTRRSDLKSNSKDYYSISRRSSGGIGGLYDNGYINHNKYNDNDIERRCSRDSRNSYHIDNHDDSYHSNSRRDSHRSSSTITSNTNQRELCTPPLYSSSSSSNRISRPSTLIHQHQNESYLGPLSNPFDNKEQQQKRRTSRPLPEPIIRSSTQYSNSNHLDPDTSRLTRERSMEMYNDDQQYYDIIPGQKNLPHLSGGLRDDQDYCCESQNQGTNQYDNDRYEQRKSKKDNNDKSRSTRPKERSFESDTESGWQETKRNRNELNSEMDLDLANQGKYQTGEQGMSELYESLRKAIQQSG</sequence>
<feature type="region of interest" description="Disordered" evidence="1">
    <location>
        <begin position="481"/>
        <end position="518"/>
    </location>
</feature>
<evidence type="ECO:0000256" key="1">
    <source>
        <dbReference type="SAM" id="MobiDB-lite"/>
    </source>
</evidence>
<feature type="compositionally biased region" description="Low complexity" evidence="1">
    <location>
        <begin position="661"/>
        <end position="670"/>
    </location>
</feature>
<accession>A0AAX4K1J1</accession>
<feature type="compositionally biased region" description="Polar residues" evidence="1">
    <location>
        <begin position="502"/>
        <end position="511"/>
    </location>
</feature>
<reference evidence="3 4" key="1">
    <citation type="submission" date="2024-01" db="EMBL/GenBank/DDBJ databases">
        <title>Comparative genomics of Cryptococcus and Kwoniella reveals pathogenesis evolution and contrasting modes of karyotype evolution via chromosome fusion or intercentromeric recombination.</title>
        <authorList>
            <person name="Coelho M.A."/>
            <person name="David-Palma M."/>
            <person name="Shea T."/>
            <person name="Bowers K."/>
            <person name="McGinley-Smith S."/>
            <person name="Mohammad A.W."/>
            <person name="Gnirke A."/>
            <person name="Yurkov A.M."/>
            <person name="Nowrousian M."/>
            <person name="Sun S."/>
            <person name="Cuomo C.A."/>
            <person name="Heitman J."/>
        </authorList>
    </citation>
    <scope>NUCLEOTIDE SEQUENCE [LARGE SCALE GENOMIC DNA]</scope>
    <source>
        <strain evidence="3 4">CBS 6074</strain>
    </source>
</reference>
<feature type="compositionally biased region" description="Basic and acidic residues" evidence="1">
    <location>
        <begin position="640"/>
        <end position="660"/>
    </location>
</feature>
<evidence type="ECO:0000313" key="3">
    <source>
        <dbReference type="EMBL" id="WWC91442.1"/>
    </source>
</evidence>
<feature type="compositionally biased region" description="Low complexity" evidence="1">
    <location>
        <begin position="136"/>
        <end position="147"/>
    </location>
</feature>
<feature type="chain" id="PRO_5043376986" evidence="2">
    <location>
        <begin position="24"/>
        <end position="883"/>
    </location>
</feature>
<feature type="region of interest" description="Disordered" evidence="1">
    <location>
        <begin position="26"/>
        <end position="118"/>
    </location>
</feature>
<feature type="compositionally biased region" description="Polar residues" evidence="1">
    <location>
        <begin position="35"/>
        <end position="57"/>
    </location>
</feature>
<organism evidence="3 4">
    <name type="scientific">Kwoniella dendrophila CBS 6074</name>
    <dbReference type="NCBI Taxonomy" id="1295534"/>
    <lineage>
        <taxon>Eukaryota</taxon>
        <taxon>Fungi</taxon>
        <taxon>Dikarya</taxon>
        <taxon>Basidiomycota</taxon>
        <taxon>Agaricomycotina</taxon>
        <taxon>Tremellomycetes</taxon>
        <taxon>Tremellales</taxon>
        <taxon>Cryptococcaceae</taxon>
        <taxon>Kwoniella</taxon>
    </lineage>
</organism>
<feature type="compositionally biased region" description="Polar residues" evidence="1">
    <location>
        <begin position="792"/>
        <end position="801"/>
    </location>
</feature>
<keyword evidence="2" id="KW-0732">Signal</keyword>
<feature type="region of interest" description="Disordered" evidence="1">
    <location>
        <begin position="640"/>
        <end position="752"/>
    </location>
</feature>
<proteinExistence type="predicted"/>
<dbReference type="RefSeq" id="XP_066078204.1">
    <property type="nucleotide sequence ID" value="XM_066222107.1"/>
</dbReference>
<evidence type="ECO:0000256" key="2">
    <source>
        <dbReference type="SAM" id="SignalP"/>
    </source>
</evidence>
<feature type="signal peptide" evidence="2">
    <location>
        <begin position="1"/>
        <end position="23"/>
    </location>
</feature>
<evidence type="ECO:0000313" key="4">
    <source>
        <dbReference type="Proteomes" id="UP001355207"/>
    </source>
</evidence>
<feature type="region of interest" description="Disordered" evidence="1">
    <location>
        <begin position="329"/>
        <end position="365"/>
    </location>
</feature>
<keyword evidence="4" id="KW-1185">Reference proteome</keyword>
<feature type="compositionally biased region" description="Polar residues" evidence="1">
    <location>
        <begin position="733"/>
        <end position="743"/>
    </location>
</feature>
<gene>
    <name evidence="3" type="ORF">L201_006388</name>
</gene>
<feature type="compositionally biased region" description="Basic and acidic residues" evidence="1">
    <location>
        <begin position="802"/>
        <end position="830"/>
    </location>
</feature>
<dbReference type="EMBL" id="CP144105">
    <property type="protein sequence ID" value="WWC91442.1"/>
    <property type="molecule type" value="Genomic_DNA"/>
</dbReference>
<feature type="compositionally biased region" description="Polar residues" evidence="1">
    <location>
        <begin position="80"/>
        <end position="97"/>
    </location>
</feature>
<feature type="compositionally biased region" description="Low complexity" evidence="1">
    <location>
        <begin position="329"/>
        <end position="357"/>
    </location>
</feature>
<protein>
    <submittedName>
        <fullName evidence="3">Uncharacterized protein</fullName>
    </submittedName>
</protein>
<feature type="compositionally biased region" description="Basic and acidic residues" evidence="1">
    <location>
        <begin position="563"/>
        <end position="578"/>
    </location>
</feature>
<feature type="region of interest" description="Disordered" evidence="1">
    <location>
        <begin position="534"/>
        <end position="578"/>
    </location>
</feature>
<feature type="region of interest" description="Disordered" evidence="1">
    <location>
        <begin position="787"/>
        <end position="865"/>
    </location>
</feature>
<dbReference type="AlphaFoldDB" id="A0AAX4K1J1"/>
<feature type="compositionally biased region" description="Low complexity" evidence="1">
    <location>
        <begin position="681"/>
        <end position="693"/>
    </location>
</feature>
<dbReference type="Proteomes" id="UP001355207">
    <property type="component" value="Chromosome 8"/>
</dbReference>
<feature type="region of interest" description="Disordered" evidence="1">
    <location>
        <begin position="136"/>
        <end position="155"/>
    </location>
</feature>
<dbReference type="GeneID" id="91097057"/>
<name>A0AAX4K1J1_9TREE</name>